<dbReference type="OrthoDB" id="781949at2759"/>
<dbReference type="EMBL" id="SMMG02000013">
    <property type="protein sequence ID" value="KAA3453202.1"/>
    <property type="molecule type" value="Genomic_DNA"/>
</dbReference>
<protein>
    <submittedName>
        <fullName evidence="1">Retrovirus-related Pol polyprotein from transposon opus</fullName>
    </submittedName>
</protein>
<name>A0A5B6UAN3_9ROSI</name>
<evidence type="ECO:0000313" key="1">
    <source>
        <dbReference type="EMBL" id="KAA3453202.1"/>
    </source>
</evidence>
<keyword evidence="2" id="KW-1185">Reference proteome</keyword>
<reference evidence="2" key="1">
    <citation type="journal article" date="2019" name="Plant Biotechnol. J.">
        <title>Genome sequencing of the Australian wild diploid species Gossypium australe highlights disease resistance and delayed gland morphogenesis.</title>
        <authorList>
            <person name="Cai Y."/>
            <person name="Cai X."/>
            <person name="Wang Q."/>
            <person name="Wang P."/>
            <person name="Zhang Y."/>
            <person name="Cai C."/>
            <person name="Xu Y."/>
            <person name="Wang K."/>
            <person name="Zhou Z."/>
            <person name="Wang C."/>
            <person name="Geng S."/>
            <person name="Li B."/>
            <person name="Dong Q."/>
            <person name="Hou Y."/>
            <person name="Wang H."/>
            <person name="Ai P."/>
            <person name="Liu Z."/>
            <person name="Yi F."/>
            <person name="Sun M."/>
            <person name="An G."/>
            <person name="Cheng J."/>
            <person name="Zhang Y."/>
            <person name="Shi Q."/>
            <person name="Xie Y."/>
            <person name="Shi X."/>
            <person name="Chang Y."/>
            <person name="Huang F."/>
            <person name="Chen Y."/>
            <person name="Hong S."/>
            <person name="Mi L."/>
            <person name="Sun Q."/>
            <person name="Zhang L."/>
            <person name="Zhou B."/>
            <person name="Peng R."/>
            <person name="Zhang X."/>
            <person name="Liu F."/>
        </authorList>
    </citation>
    <scope>NUCLEOTIDE SEQUENCE [LARGE SCALE GENOMIC DNA]</scope>
    <source>
        <strain evidence="2">cv. PA1801</strain>
    </source>
</reference>
<comment type="caution">
    <text evidence="1">The sequence shown here is derived from an EMBL/GenBank/DDBJ whole genome shotgun (WGS) entry which is preliminary data.</text>
</comment>
<accession>A0A5B6UAN3</accession>
<dbReference type="Gene3D" id="2.40.70.10">
    <property type="entry name" value="Acid Proteases"/>
    <property type="match status" value="1"/>
</dbReference>
<dbReference type="AlphaFoldDB" id="A0A5B6UAN3"/>
<dbReference type="CDD" id="cd00303">
    <property type="entry name" value="retropepsin_like"/>
    <property type="match status" value="1"/>
</dbReference>
<organism evidence="1 2">
    <name type="scientific">Gossypium australe</name>
    <dbReference type="NCBI Taxonomy" id="47621"/>
    <lineage>
        <taxon>Eukaryota</taxon>
        <taxon>Viridiplantae</taxon>
        <taxon>Streptophyta</taxon>
        <taxon>Embryophyta</taxon>
        <taxon>Tracheophyta</taxon>
        <taxon>Spermatophyta</taxon>
        <taxon>Magnoliopsida</taxon>
        <taxon>eudicotyledons</taxon>
        <taxon>Gunneridae</taxon>
        <taxon>Pentapetalae</taxon>
        <taxon>rosids</taxon>
        <taxon>malvids</taxon>
        <taxon>Malvales</taxon>
        <taxon>Malvaceae</taxon>
        <taxon>Malvoideae</taxon>
        <taxon>Gossypium</taxon>
    </lineage>
</organism>
<dbReference type="PANTHER" id="PTHR33067">
    <property type="entry name" value="RNA-DIRECTED DNA POLYMERASE-RELATED"/>
    <property type="match status" value="1"/>
</dbReference>
<dbReference type="PANTHER" id="PTHR33067:SF31">
    <property type="entry name" value="RNA-DIRECTED DNA POLYMERASE"/>
    <property type="match status" value="1"/>
</dbReference>
<dbReference type="InterPro" id="IPR021109">
    <property type="entry name" value="Peptidase_aspartic_dom_sf"/>
</dbReference>
<evidence type="ECO:0000313" key="2">
    <source>
        <dbReference type="Proteomes" id="UP000325315"/>
    </source>
</evidence>
<sequence length="213" mass="24410">MASHKKKVGEQVNLSASGSVIISRQGNVTIPIEIRSIHFNRALFDLGASINLMPLSIFEKLKLRNLKNTKITLQLANKSLVHPKGVLEDVLVKVHILDFEEDRDIRILLGKPFMVTSRSAIDLEKNELTMKINGETEIFNCGYQLNQEERRILGEHCKKLFISNVPKSIGMLPFMNAERINKFKEWDKWAKVEWHNGRWTNTDRINKSSTGES</sequence>
<proteinExistence type="predicted"/>
<gene>
    <name evidence="1" type="ORF">EPI10_009264</name>
</gene>
<dbReference type="Proteomes" id="UP000325315">
    <property type="component" value="Unassembled WGS sequence"/>
</dbReference>